<name>A0A9D4DHT9_DREPO</name>
<comment type="caution">
    <text evidence="2">The sequence shown here is derived from an EMBL/GenBank/DDBJ whole genome shotgun (WGS) entry which is preliminary data.</text>
</comment>
<feature type="region of interest" description="Disordered" evidence="1">
    <location>
        <begin position="637"/>
        <end position="678"/>
    </location>
</feature>
<feature type="region of interest" description="Disordered" evidence="1">
    <location>
        <begin position="505"/>
        <end position="528"/>
    </location>
</feature>
<dbReference type="EMBL" id="JAIWYP010000010">
    <property type="protein sequence ID" value="KAH3748342.1"/>
    <property type="molecule type" value="Genomic_DNA"/>
</dbReference>
<protein>
    <submittedName>
        <fullName evidence="2">Uncharacterized protein</fullName>
    </submittedName>
</protein>
<reference evidence="2" key="1">
    <citation type="journal article" date="2019" name="bioRxiv">
        <title>The Genome of the Zebra Mussel, Dreissena polymorpha: A Resource for Invasive Species Research.</title>
        <authorList>
            <person name="McCartney M.A."/>
            <person name="Auch B."/>
            <person name="Kono T."/>
            <person name="Mallez S."/>
            <person name="Zhang Y."/>
            <person name="Obille A."/>
            <person name="Becker A."/>
            <person name="Abrahante J.E."/>
            <person name="Garbe J."/>
            <person name="Badalamenti J.P."/>
            <person name="Herman A."/>
            <person name="Mangelson H."/>
            <person name="Liachko I."/>
            <person name="Sullivan S."/>
            <person name="Sone E.D."/>
            <person name="Koren S."/>
            <person name="Silverstein K.A.T."/>
            <person name="Beckman K.B."/>
            <person name="Gohl D.M."/>
        </authorList>
    </citation>
    <scope>NUCLEOTIDE SEQUENCE</scope>
    <source>
        <strain evidence="2">Duluth1</strain>
        <tissue evidence="2">Whole animal</tissue>
    </source>
</reference>
<evidence type="ECO:0000313" key="3">
    <source>
        <dbReference type="Proteomes" id="UP000828390"/>
    </source>
</evidence>
<evidence type="ECO:0000256" key="1">
    <source>
        <dbReference type="SAM" id="MobiDB-lite"/>
    </source>
</evidence>
<accession>A0A9D4DHT9</accession>
<feature type="compositionally biased region" description="Basic and acidic residues" evidence="1">
    <location>
        <begin position="1"/>
        <end position="22"/>
    </location>
</feature>
<feature type="region of interest" description="Disordered" evidence="1">
    <location>
        <begin position="1"/>
        <end position="32"/>
    </location>
</feature>
<evidence type="ECO:0000313" key="2">
    <source>
        <dbReference type="EMBL" id="KAH3748342.1"/>
    </source>
</evidence>
<sequence>MASDTKVPDGRKDGRTDSRTDGQRQNNIPPPLAGYKKLLEGLALSNENFPFHDDWAKNVTSRKTAPSGSHVIQLTGTIFKLNSHIKETNVLTKFHENWAKNVTSRVFTCFHYIHIEKNAPPTGGHVVSPIWTIFKLALDINKTNVFTNFHDDWAKIVTSTVFTRKTAPPPGSHVIQLTGTIFKLNSHIKETNKNAPPTGGHVVSPIWTIFKLALDINKTNVFTNCHDDWAKIVTSTVFTRKTAPPPGSHVIQLTGTIFKLNSHIKETNVFTKFHENWAKNVTSGVFTCFHYIHKEKNAPPTGGHVFSPIWTIFKLVQDTNKTNVLTNFHDDWAKSVTSRGFTRKTAPPPPRSHVIQLTGTIFELNSHIKETNVLTKFHENWAKNVTSRVFTCFYYIYIEKNAPPTGGHVFSLIWIIFELVPDINKTNVLTNFHDDWAKIVTSRVFTRKTAPPTGGHVFQRTGTTFELNQHSIKTNILTKLHEDWADFIGTKLLTKFHEDRTINVASRTGHKSSPEQSVQHTHPQTDRQTDTMPLHKLFWPMAIAEWVERGHPTMGGYGFPIIISSGIATSVATFSTRYKAFNLLRDRPYGQLGITVVEVPHNPDDGNPLARLAAIFGFTSSINDYISIDNNLQANEDISDDDTLQDLPDIEPRGEDTPTSSDEEDIQLRHPPNQPWER</sequence>
<proteinExistence type="predicted"/>
<organism evidence="2 3">
    <name type="scientific">Dreissena polymorpha</name>
    <name type="common">Zebra mussel</name>
    <name type="synonym">Mytilus polymorpha</name>
    <dbReference type="NCBI Taxonomy" id="45954"/>
    <lineage>
        <taxon>Eukaryota</taxon>
        <taxon>Metazoa</taxon>
        <taxon>Spiralia</taxon>
        <taxon>Lophotrochozoa</taxon>
        <taxon>Mollusca</taxon>
        <taxon>Bivalvia</taxon>
        <taxon>Autobranchia</taxon>
        <taxon>Heteroconchia</taxon>
        <taxon>Euheterodonta</taxon>
        <taxon>Imparidentia</taxon>
        <taxon>Neoheterodontei</taxon>
        <taxon>Myida</taxon>
        <taxon>Dreissenoidea</taxon>
        <taxon>Dreissenidae</taxon>
        <taxon>Dreissena</taxon>
    </lineage>
</organism>
<gene>
    <name evidence="2" type="ORF">DPMN_182783</name>
</gene>
<dbReference type="AlphaFoldDB" id="A0A9D4DHT9"/>
<dbReference type="Proteomes" id="UP000828390">
    <property type="component" value="Unassembled WGS sequence"/>
</dbReference>
<reference evidence="2" key="2">
    <citation type="submission" date="2020-11" db="EMBL/GenBank/DDBJ databases">
        <authorList>
            <person name="McCartney M.A."/>
            <person name="Auch B."/>
            <person name="Kono T."/>
            <person name="Mallez S."/>
            <person name="Becker A."/>
            <person name="Gohl D.M."/>
            <person name="Silverstein K.A.T."/>
            <person name="Koren S."/>
            <person name="Bechman K.B."/>
            <person name="Herman A."/>
            <person name="Abrahante J.E."/>
            <person name="Garbe J."/>
        </authorList>
    </citation>
    <scope>NUCLEOTIDE SEQUENCE</scope>
    <source>
        <strain evidence="2">Duluth1</strain>
        <tissue evidence="2">Whole animal</tissue>
    </source>
</reference>
<keyword evidence="3" id="KW-1185">Reference proteome</keyword>